<evidence type="ECO:0008006" key="6">
    <source>
        <dbReference type="Google" id="ProtNLM"/>
    </source>
</evidence>
<dbReference type="OrthoDB" id="191037at2759"/>
<dbReference type="SMART" id="SM00612">
    <property type="entry name" value="Kelch"/>
    <property type="match status" value="3"/>
</dbReference>
<dbReference type="InterPro" id="IPR006652">
    <property type="entry name" value="Kelch_1"/>
</dbReference>
<keyword evidence="2" id="KW-0677">Repeat</keyword>
<evidence type="ECO:0000256" key="1">
    <source>
        <dbReference type="ARBA" id="ARBA00022441"/>
    </source>
</evidence>
<evidence type="ECO:0000313" key="5">
    <source>
        <dbReference type="Proteomes" id="UP000017836"/>
    </source>
</evidence>
<dbReference type="Gene3D" id="2.120.10.80">
    <property type="entry name" value="Kelch-type beta propeller"/>
    <property type="match status" value="1"/>
</dbReference>
<evidence type="ECO:0000313" key="4">
    <source>
        <dbReference type="EMBL" id="ERM94407.1"/>
    </source>
</evidence>
<evidence type="ECO:0000256" key="3">
    <source>
        <dbReference type="SAM" id="MobiDB-lite"/>
    </source>
</evidence>
<sequence>MLEGQSCLVSRVLPGSCEQESKWYYMYPIEVQKGNKRSLSMEESNGTNKRSNSSNLSPRKIPRERNSLFDETPSDQDDHQGQGEDSNYRGLGRDMVIDCFIRCSRSDYGSIALLNRAFRLLVQSGKLYQLRRKMGVMEHWIYFSCSLAEWEAYDPNSTRWMHLPPMPSNECFKLSDKESLAVGTELLVFGKDILSFTTWRYSILRNNWTPAVPMESPRCLFGSASQGVIAIVAGGCDIQGKILDSAELYNSENGSWETLPKMNSPRKMCSGFFMDDKFYVIGGRKVQGENQVAHSSANPQAQQHLTSGEEFNLETRTWRTIPNMFPRRGEFAHAPPLVAVVHNELYAADHEANEVMKYDKENNTWSVLGKLPERAASVNGWGLAFKACGGQVIVIGGYKGTAGGTVELYSWVPKEGPPTWRLLASKQLNAGTFVYNCAVMGC</sequence>
<dbReference type="EMBL" id="KI397513">
    <property type="protein sequence ID" value="ERM94407.1"/>
    <property type="molecule type" value="Genomic_DNA"/>
</dbReference>
<dbReference type="eggNOG" id="KOG1072">
    <property type="taxonomic scope" value="Eukaryota"/>
</dbReference>
<protein>
    <recommendedName>
        <fullName evidence="6">F-box domain-containing protein</fullName>
    </recommendedName>
</protein>
<dbReference type="PANTHER" id="PTHR46122:SF2">
    <property type="entry name" value="F-BOX_KELCH-REPEAT PROTEIN SKIP11"/>
    <property type="match status" value="1"/>
</dbReference>
<proteinExistence type="predicted"/>
<dbReference type="SUPFAM" id="SSF117281">
    <property type="entry name" value="Kelch motif"/>
    <property type="match status" value="1"/>
</dbReference>
<dbReference type="Proteomes" id="UP000017836">
    <property type="component" value="Unassembled WGS sequence"/>
</dbReference>
<reference evidence="5" key="1">
    <citation type="journal article" date="2013" name="Science">
        <title>The Amborella genome and the evolution of flowering plants.</title>
        <authorList>
            <consortium name="Amborella Genome Project"/>
        </authorList>
    </citation>
    <scope>NUCLEOTIDE SEQUENCE [LARGE SCALE GENOMIC DNA]</scope>
</reference>
<dbReference type="Pfam" id="PF01344">
    <property type="entry name" value="Kelch_1"/>
    <property type="match status" value="2"/>
</dbReference>
<dbReference type="Gramene" id="ERM94407">
    <property type="protein sequence ID" value="ERM94407"/>
    <property type="gene ID" value="AMTR_s00010p00255050"/>
</dbReference>
<dbReference type="FunFam" id="2.120.10.80:FF:000007">
    <property type="entry name" value="F-box/kelch-repeat protein SKIP11"/>
    <property type="match status" value="1"/>
</dbReference>
<evidence type="ECO:0000256" key="2">
    <source>
        <dbReference type="ARBA" id="ARBA00022737"/>
    </source>
</evidence>
<keyword evidence="1" id="KW-0880">Kelch repeat</keyword>
<keyword evidence="5" id="KW-1185">Reference proteome</keyword>
<name>W1NF29_AMBTC</name>
<dbReference type="GO" id="GO:0005634">
    <property type="term" value="C:nucleus"/>
    <property type="evidence" value="ECO:0000318"/>
    <property type="project" value="GO_Central"/>
</dbReference>
<dbReference type="InterPro" id="IPR052439">
    <property type="entry name" value="F-box/Kelch-repeat"/>
</dbReference>
<dbReference type="HOGENOM" id="CLU_028510_0_0_1"/>
<feature type="region of interest" description="Disordered" evidence="3">
    <location>
        <begin position="37"/>
        <end position="87"/>
    </location>
</feature>
<gene>
    <name evidence="4" type="ORF">AMTR_s00010p00255050</name>
</gene>
<accession>W1NF29</accession>
<feature type="compositionally biased region" description="Polar residues" evidence="3">
    <location>
        <begin position="37"/>
        <end position="57"/>
    </location>
</feature>
<dbReference type="InterPro" id="IPR015915">
    <property type="entry name" value="Kelch-typ_b-propeller"/>
</dbReference>
<dbReference type="PANTHER" id="PTHR46122">
    <property type="entry name" value="GALACTOSE OXIDASE/KELCH REPEAT PROTEIN-RELATED"/>
    <property type="match status" value="1"/>
</dbReference>
<dbReference type="AlphaFoldDB" id="W1NF29"/>
<dbReference type="OMA" id="YHIDRID"/>
<organism evidence="4 5">
    <name type="scientific">Amborella trichopoda</name>
    <dbReference type="NCBI Taxonomy" id="13333"/>
    <lineage>
        <taxon>Eukaryota</taxon>
        <taxon>Viridiplantae</taxon>
        <taxon>Streptophyta</taxon>
        <taxon>Embryophyta</taxon>
        <taxon>Tracheophyta</taxon>
        <taxon>Spermatophyta</taxon>
        <taxon>Magnoliopsida</taxon>
        <taxon>Amborellales</taxon>
        <taxon>Amborellaceae</taxon>
        <taxon>Amborella</taxon>
    </lineage>
</organism>
<dbReference type="KEGG" id="atr:18422435"/>